<reference evidence="2 3" key="1">
    <citation type="journal article" date="2015" name="PLoS ONE">
        <title>Investigation of a Large Collection of Pseudomonas aeruginosa Bacteriophages Collected from a Single Environmental Source in Abidjan, Cote d'Ivoire.</title>
        <authorList>
            <person name="Essoh C."/>
            <person name="Latino L."/>
            <person name="Midoux C."/>
            <person name="Blouin Y."/>
            <person name="Loukou G."/>
            <person name="Nguetta S.P."/>
            <person name="Lathro S."/>
            <person name="Cablanmian A."/>
            <person name="Kouassi A.K."/>
            <person name="Vergnaud G."/>
            <person name="Pourcel C."/>
        </authorList>
    </citation>
    <scope>NUCLEOTIDE SEQUENCE [LARGE SCALE GENOMIC DNA]</scope>
    <source>
        <strain evidence="2">Ab02</strain>
    </source>
</reference>
<keyword evidence="2" id="KW-0378">Hydrolase</keyword>
<dbReference type="Gene3D" id="3.40.1800.10">
    <property type="entry name" value="His-Me finger endonucleases"/>
    <property type="match status" value="1"/>
</dbReference>
<feature type="region of interest" description="Disordered" evidence="1">
    <location>
        <begin position="1"/>
        <end position="21"/>
    </location>
</feature>
<dbReference type="KEGG" id="vg:40100214"/>
<dbReference type="GeneID" id="40100214"/>
<dbReference type="SUPFAM" id="SSF54060">
    <property type="entry name" value="His-Me finger endonucleases"/>
    <property type="match status" value="1"/>
</dbReference>
<keyword evidence="2" id="KW-0540">Nuclease</keyword>
<keyword evidence="3" id="KW-1185">Reference proteome</keyword>
<dbReference type="Proteomes" id="UP000030231">
    <property type="component" value="Genome"/>
</dbReference>
<keyword evidence="2" id="KW-0255">Endonuclease</keyword>
<dbReference type="Pfam" id="PF02945">
    <property type="entry name" value="Endonuclease_7"/>
    <property type="match status" value="1"/>
</dbReference>
<dbReference type="InterPro" id="IPR038563">
    <property type="entry name" value="Endonuclease_7_sf"/>
</dbReference>
<name>A0A0A1IU42_9CAUD</name>
<protein>
    <submittedName>
        <fullName evidence="2">Putative endonuclease VII</fullName>
    </submittedName>
</protein>
<proteinExistence type="predicted"/>
<organism evidence="2 3">
    <name type="scientific">Pseudomonas phage vB_PaeM_C2-10_Ab02</name>
    <dbReference type="NCBI Taxonomy" id="1548900"/>
    <lineage>
        <taxon>Viruses</taxon>
        <taxon>Duplodnaviria</taxon>
        <taxon>Heunggongvirae</taxon>
        <taxon>Uroviricota</taxon>
        <taxon>Caudoviricetes</taxon>
        <taxon>Vandenendeviridae</taxon>
        <taxon>Skurskavirinae</taxon>
        <taxon>Pakpunavirus</taxon>
        <taxon>Pakpunavirus CAb02</taxon>
    </lineage>
</organism>
<dbReference type="GO" id="GO:0004519">
    <property type="term" value="F:endonuclease activity"/>
    <property type="evidence" value="ECO:0007669"/>
    <property type="project" value="UniProtKB-KW"/>
</dbReference>
<dbReference type="InterPro" id="IPR004211">
    <property type="entry name" value="Endonuclease_7"/>
</dbReference>
<dbReference type="EMBL" id="LN610572">
    <property type="protein sequence ID" value="CEF89033.1"/>
    <property type="molecule type" value="Genomic_DNA"/>
</dbReference>
<evidence type="ECO:0000256" key="1">
    <source>
        <dbReference type="SAM" id="MobiDB-lite"/>
    </source>
</evidence>
<evidence type="ECO:0000313" key="3">
    <source>
        <dbReference type="Proteomes" id="UP000030231"/>
    </source>
</evidence>
<gene>
    <name evidence="2" type="primary">ORF104</name>
</gene>
<evidence type="ECO:0000313" key="2">
    <source>
        <dbReference type="EMBL" id="CEF89033.1"/>
    </source>
</evidence>
<dbReference type="InterPro" id="IPR044925">
    <property type="entry name" value="His-Me_finger_sf"/>
</dbReference>
<accession>A0A0A1IU42</accession>
<dbReference type="RefSeq" id="YP_009623510.1">
    <property type="nucleotide sequence ID" value="NC_042113.1"/>
</dbReference>
<sequence>MGRYARAGRSQAKMTAKPEKYPQGRFKDKPCRWCGTVFSPAAPSHLYCGDDCNQLAHDDARLKKAYGLTLRQYRAMVEEFDEKCGICGEEGFELVKGQRLKLVIDHCHETGRVRGLLCHNCNRGLGLFQDSIRNLKSAAEYLGRCNDYRNHGESRKGVE</sequence>